<dbReference type="AlphaFoldDB" id="A0A328C8H6"/>
<dbReference type="GO" id="GO:0003729">
    <property type="term" value="F:mRNA binding"/>
    <property type="evidence" value="ECO:0007669"/>
    <property type="project" value="TreeGrafter"/>
</dbReference>
<keyword evidence="2" id="KW-0677">Repeat</keyword>
<dbReference type="GO" id="GO:0022627">
    <property type="term" value="C:cytosolic small ribosomal subunit"/>
    <property type="evidence" value="ECO:0007669"/>
    <property type="project" value="TreeGrafter"/>
</dbReference>
<dbReference type="CDD" id="cd05688">
    <property type="entry name" value="S1_RPS1_repeat_ec3"/>
    <property type="match status" value="1"/>
</dbReference>
<dbReference type="InterPro" id="IPR012340">
    <property type="entry name" value="NA-bd_OB-fold"/>
</dbReference>
<dbReference type="PANTHER" id="PTHR10724:SF7">
    <property type="entry name" value="SMALL RIBOSOMAL SUBUNIT PROTEIN BS1C"/>
    <property type="match status" value="1"/>
</dbReference>
<comment type="similarity">
    <text evidence="1">Belongs to the bacterial ribosomal protein bS1 family.</text>
</comment>
<dbReference type="InterPro" id="IPR003029">
    <property type="entry name" value="S1_domain"/>
</dbReference>
<keyword evidence="3" id="KW-0694">RNA-binding</keyword>
<dbReference type="EMBL" id="QHKO01000005">
    <property type="protein sequence ID" value="RAL21666.1"/>
    <property type="molecule type" value="Genomic_DNA"/>
</dbReference>
<evidence type="ECO:0000256" key="7">
    <source>
        <dbReference type="ARBA" id="ARBA00035293"/>
    </source>
</evidence>
<dbReference type="OrthoDB" id="9804077at2"/>
<feature type="domain" description="S1 motif" evidence="9">
    <location>
        <begin position="202"/>
        <end position="270"/>
    </location>
</feature>
<dbReference type="Gene3D" id="2.40.50.140">
    <property type="entry name" value="Nucleic acid-binding proteins"/>
    <property type="match status" value="6"/>
</dbReference>
<evidence type="ECO:0000256" key="4">
    <source>
        <dbReference type="ARBA" id="ARBA00022980"/>
    </source>
</evidence>
<evidence type="ECO:0000256" key="5">
    <source>
        <dbReference type="ARBA" id="ARBA00023274"/>
    </source>
</evidence>
<proteinExistence type="inferred from homology"/>
<accession>A0A328C8H6</accession>
<keyword evidence="5" id="KW-0687">Ribonucleoprotein</keyword>
<evidence type="ECO:0000313" key="10">
    <source>
        <dbReference type="EMBL" id="RAL21666.1"/>
    </source>
</evidence>
<dbReference type="InterPro" id="IPR050437">
    <property type="entry name" value="Ribos_protein_bS1-like"/>
</dbReference>
<gene>
    <name evidence="10" type="primary">rpsA</name>
    <name evidence="10" type="ORF">DL240_12480</name>
</gene>
<dbReference type="Pfam" id="PF00575">
    <property type="entry name" value="S1"/>
    <property type="match status" value="6"/>
</dbReference>
<protein>
    <recommendedName>
        <fullName evidence="7">Small ribosomal subunit protein bS1</fullName>
    </recommendedName>
    <alternativeName>
        <fullName evidence="8">30S ribosomal protein S1</fullName>
    </alternativeName>
</protein>
<comment type="function">
    <text evidence="6">Binds mRNA; thus facilitating recognition of the initiation point. It is needed to translate mRNA with a short Shine-Dalgarno (SD) purine-rich sequence.</text>
</comment>
<dbReference type="FunFam" id="2.40.50.140:FF:000018">
    <property type="entry name" value="30S ribosomal protein S1"/>
    <property type="match status" value="1"/>
</dbReference>
<dbReference type="NCBIfam" id="TIGR00717">
    <property type="entry name" value="rpsA"/>
    <property type="match status" value="1"/>
</dbReference>
<dbReference type="GO" id="GO:0006412">
    <property type="term" value="P:translation"/>
    <property type="evidence" value="ECO:0007669"/>
    <property type="project" value="InterPro"/>
</dbReference>
<evidence type="ECO:0000256" key="2">
    <source>
        <dbReference type="ARBA" id="ARBA00022737"/>
    </source>
</evidence>
<comment type="caution">
    <text evidence="10">The sequence shown here is derived from an EMBL/GenBank/DDBJ whole genome shotgun (WGS) entry which is preliminary data.</text>
</comment>
<feature type="domain" description="S1 motif" evidence="9">
    <location>
        <begin position="287"/>
        <end position="357"/>
    </location>
</feature>
<evidence type="ECO:0000256" key="6">
    <source>
        <dbReference type="ARBA" id="ARBA00025604"/>
    </source>
</evidence>
<dbReference type="NCBIfam" id="NF004952">
    <property type="entry name" value="PRK06299.1-2"/>
    <property type="match status" value="1"/>
</dbReference>
<dbReference type="PRINTS" id="PR00681">
    <property type="entry name" value="RIBOSOMALS1"/>
</dbReference>
<feature type="domain" description="S1 motif" evidence="9">
    <location>
        <begin position="32"/>
        <end position="98"/>
    </location>
</feature>
<keyword evidence="11" id="KW-1185">Reference proteome</keyword>
<dbReference type="Proteomes" id="UP000249169">
    <property type="component" value="Unassembled WGS sequence"/>
</dbReference>
<dbReference type="InterPro" id="IPR035104">
    <property type="entry name" value="Ribosomal_protein_S1-like"/>
</dbReference>
<feature type="domain" description="S1 motif" evidence="9">
    <location>
        <begin position="461"/>
        <end position="530"/>
    </location>
</feature>
<feature type="domain" description="S1 motif" evidence="9">
    <location>
        <begin position="116"/>
        <end position="181"/>
    </location>
</feature>
<dbReference type="CDD" id="cd04465">
    <property type="entry name" value="S1_RPS1_repeat_ec2_hs2"/>
    <property type="match status" value="1"/>
</dbReference>
<evidence type="ECO:0000256" key="1">
    <source>
        <dbReference type="ARBA" id="ARBA00006767"/>
    </source>
</evidence>
<reference evidence="10 11" key="1">
    <citation type="submission" date="2018-05" db="EMBL/GenBank/DDBJ databases">
        <title>Lujinxingia marina gen. nov. sp. nov., a new facultative anaerobic member of the class Deltaproteobacteria, and proposal of Lujinxingaceae fam. nov.</title>
        <authorList>
            <person name="Li C.-M."/>
        </authorList>
    </citation>
    <scope>NUCLEOTIDE SEQUENCE [LARGE SCALE GENOMIC DNA]</scope>
    <source>
        <strain evidence="10 11">B210</strain>
    </source>
</reference>
<evidence type="ECO:0000256" key="3">
    <source>
        <dbReference type="ARBA" id="ARBA00022884"/>
    </source>
</evidence>
<dbReference type="PROSITE" id="PS50126">
    <property type="entry name" value="S1"/>
    <property type="match status" value="6"/>
</dbReference>
<dbReference type="CDD" id="cd05687">
    <property type="entry name" value="S1_RPS1_repeat_ec1_hs1"/>
    <property type="match status" value="1"/>
</dbReference>
<dbReference type="PANTHER" id="PTHR10724">
    <property type="entry name" value="30S RIBOSOMAL PROTEIN S1"/>
    <property type="match status" value="1"/>
</dbReference>
<organism evidence="10 11">
    <name type="scientific">Lujinxingia litoralis</name>
    <dbReference type="NCBI Taxonomy" id="2211119"/>
    <lineage>
        <taxon>Bacteria</taxon>
        <taxon>Deltaproteobacteria</taxon>
        <taxon>Bradymonadales</taxon>
        <taxon>Lujinxingiaceae</taxon>
        <taxon>Lujinxingia</taxon>
    </lineage>
</organism>
<evidence type="ECO:0000313" key="11">
    <source>
        <dbReference type="Proteomes" id="UP000249169"/>
    </source>
</evidence>
<dbReference type="GO" id="GO:0003735">
    <property type="term" value="F:structural constituent of ribosome"/>
    <property type="evidence" value="ECO:0007669"/>
    <property type="project" value="InterPro"/>
</dbReference>
<evidence type="ECO:0000259" key="9">
    <source>
        <dbReference type="PROSITE" id="PS50126"/>
    </source>
</evidence>
<dbReference type="RefSeq" id="WP_111730231.1">
    <property type="nucleotide sequence ID" value="NZ_QHKO01000005.1"/>
</dbReference>
<dbReference type="InterPro" id="IPR000110">
    <property type="entry name" value="Ribosomal_bS1"/>
</dbReference>
<dbReference type="FunFam" id="2.40.50.140:FF:000103">
    <property type="entry name" value="protein RRP5 homolog"/>
    <property type="match status" value="1"/>
</dbReference>
<dbReference type="SMART" id="SM00316">
    <property type="entry name" value="S1"/>
    <property type="match status" value="6"/>
</dbReference>
<evidence type="ECO:0000256" key="8">
    <source>
        <dbReference type="ARBA" id="ARBA00035517"/>
    </source>
</evidence>
<sequence>MTVQENQNFPTTDDFAALLDTHEDFTSAVRENEITTGRVLEVGEDYVLVDIGFKSEGRIDLSEFINEKGEVTVSAGDDVDVLLEKREDESGQCILSKERADRMKVWEIISEKAEADELVRGTITNRVKGGLQVDIGVKAFLPGSQVELRPTRNLDKYIGQEFAFKIIKFNKQRGNIVLSRRALLEKERAELKKKTLEKLKAGAVIDGIVKNLTDYGAFVDLGGIDGLLHITDMSWGRVSHPTELFNVGDEIQVKVLKFSPESERVSLGYKQLTPDPWEGAEDRYPDGAHVLGRVVSLIDYGAFVELEEGIEGLVHISEMSWTRRIKHPNRVVSEGEIIRCVVLNLDTDAKKVSLGIKQVEPNPWTLLEDRYPVGTRILGKIRNITDFGIFVGIEEGIDGLVHISDISWTQKIRHPSEIYEVGQEVEAVVLNIDVENERFSLGIKQLESDPWETLPQRYPPGKIVDATITKLTDFGAFAEVEEGIEGLIHISELADERIENPSEVVKVGEEHKVEVISVDPKERKIALSIKNFVRRSESGHLREYAEESGATAQLGDLLKGKLGDLTGDEEE</sequence>
<dbReference type="FunFam" id="2.40.50.140:FF:000011">
    <property type="entry name" value="30S ribosomal protein S1"/>
    <property type="match status" value="2"/>
</dbReference>
<name>A0A328C8H6_9DELT</name>
<dbReference type="SUPFAM" id="SSF50249">
    <property type="entry name" value="Nucleic acid-binding proteins"/>
    <property type="match status" value="6"/>
</dbReference>
<feature type="domain" description="S1 motif" evidence="9">
    <location>
        <begin position="374"/>
        <end position="444"/>
    </location>
</feature>
<keyword evidence="4 10" id="KW-0689">Ribosomal protein</keyword>